<accession>A0A372ZS02</accession>
<reference evidence="7 8" key="1">
    <citation type="submission" date="2018-08" db="EMBL/GenBank/DDBJ databases">
        <title>Diversity &amp; Physiological Properties of Lignin-Decomposing Actinobacteria from Soil.</title>
        <authorList>
            <person name="Roh S.G."/>
            <person name="Kim S.B."/>
        </authorList>
    </citation>
    <scope>NUCLEOTIDE SEQUENCE [LARGE SCALE GENOMIC DNA]</scope>
    <source>
        <strain evidence="7 8">MMS17-GH009</strain>
    </source>
</reference>
<dbReference type="PANTHER" id="PTHR30055">
    <property type="entry name" value="HTH-TYPE TRANSCRIPTIONAL REGULATOR RUTR"/>
    <property type="match status" value="1"/>
</dbReference>
<keyword evidence="2 4" id="KW-0238">DNA-binding</keyword>
<dbReference type="InterPro" id="IPR036271">
    <property type="entry name" value="Tet_transcr_reg_TetR-rel_C_sf"/>
</dbReference>
<dbReference type="Proteomes" id="UP000263377">
    <property type="component" value="Unassembled WGS sequence"/>
</dbReference>
<evidence type="ECO:0000259" key="6">
    <source>
        <dbReference type="PROSITE" id="PS50977"/>
    </source>
</evidence>
<dbReference type="AlphaFoldDB" id="A0A372ZS02"/>
<dbReference type="GO" id="GO:0003700">
    <property type="term" value="F:DNA-binding transcription factor activity"/>
    <property type="evidence" value="ECO:0007669"/>
    <property type="project" value="TreeGrafter"/>
</dbReference>
<dbReference type="InterPro" id="IPR009057">
    <property type="entry name" value="Homeodomain-like_sf"/>
</dbReference>
<dbReference type="InterPro" id="IPR050109">
    <property type="entry name" value="HTH-type_TetR-like_transc_reg"/>
</dbReference>
<evidence type="ECO:0000256" key="3">
    <source>
        <dbReference type="ARBA" id="ARBA00023163"/>
    </source>
</evidence>
<evidence type="ECO:0000256" key="1">
    <source>
        <dbReference type="ARBA" id="ARBA00023015"/>
    </source>
</evidence>
<organism evidence="7 8">
    <name type="scientific">Kitasatospora xanthocidica</name>
    <dbReference type="NCBI Taxonomy" id="83382"/>
    <lineage>
        <taxon>Bacteria</taxon>
        <taxon>Bacillati</taxon>
        <taxon>Actinomycetota</taxon>
        <taxon>Actinomycetes</taxon>
        <taxon>Kitasatosporales</taxon>
        <taxon>Streptomycetaceae</taxon>
        <taxon>Kitasatospora</taxon>
    </lineage>
</organism>
<evidence type="ECO:0000313" key="7">
    <source>
        <dbReference type="EMBL" id="RGD57975.1"/>
    </source>
</evidence>
<feature type="DNA-binding region" description="H-T-H motif" evidence="4">
    <location>
        <begin position="23"/>
        <end position="42"/>
    </location>
</feature>
<evidence type="ECO:0000313" key="8">
    <source>
        <dbReference type="Proteomes" id="UP000263377"/>
    </source>
</evidence>
<dbReference type="Gene3D" id="1.10.357.10">
    <property type="entry name" value="Tetracycline Repressor, domain 2"/>
    <property type="match status" value="1"/>
</dbReference>
<protein>
    <submittedName>
        <fullName evidence="7">TetR/AcrR family transcriptional regulator</fullName>
    </submittedName>
</protein>
<sequence length="213" mass="23030">MATDRDTVLEAAVGVLSRRPTAHLDEIARAAGISRATLHRLFPGRDALIREVGLLGLRRFAAALDTAEVEEGDAEAALRRLVDASVPDAMLCAFLAGENQLYENDDINDLWEVQIARLHALFLRGQQQGVFRIELSAAWLSEAFFDLVAGVGWSIQDGRLAPRDAAFSLAELFLGGALRRPDARTPVPIGVGTTAVTTPIHSTADHRPDTDTP</sequence>
<dbReference type="SUPFAM" id="SSF48498">
    <property type="entry name" value="Tetracyclin repressor-like, C-terminal domain"/>
    <property type="match status" value="1"/>
</dbReference>
<gene>
    <name evidence="7" type="ORF">DR950_09425</name>
</gene>
<keyword evidence="3" id="KW-0804">Transcription</keyword>
<dbReference type="Pfam" id="PF00440">
    <property type="entry name" value="TetR_N"/>
    <property type="match status" value="1"/>
</dbReference>
<feature type="domain" description="HTH tetR-type" evidence="6">
    <location>
        <begin position="2"/>
        <end position="60"/>
    </location>
</feature>
<evidence type="ECO:0000256" key="5">
    <source>
        <dbReference type="SAM" id="MobiDB-lite"/>
    </source>
</evidence>
<dbReference type="GO" id="GO:0000976">
    <property type="term" value="F:transcription cis-regulatory region binding"/>
    <property type="evidence" value="ECO:0007669"/>
    <property type="project" value="TreeGrafter"/>
</dbReference>
<comment type="caution">
    <text evidence="7">The sequence shown here is derived from an EMBL/GenBank/DDBJ whole genome shotgun (WGS) entry which is preliminary data.</text>
</comment>
<dbReference type="InterPro" id="IPR001647">
    <property type="entry name" value="HTH_TetR"/>
</dbReference>
<dbReference type="PANTHER" id="PTHR30055:SF234">
    <property type="entry name" value="HTH-TYPE TRANSCRIPTIONAL REGULATOR BETI"/>
    <property type="match status" value="1"/>
</dbReference>
<evidence type="ECO:0000256" key="4">
    <source>
        <dbReference type="PROSITE-ProRule" id="PRU00335"/>
    </source>
</evidence>
<name>A0A372ZS02_9ACTN</name>
<dbReference type="EMBL" id="QVIG01000001">
    <property type="protein sequence ID" value="RGD57975.1"/>
    <property type="molecule type" value="Genomic_DNA"/>
</dbReference>
<dbReference type="SUPFAM" id="SSF46689">
    <property type="entry name" value="Homeodomain-like"/>
    <property type="match status" value="1"/>
</dbReference>
<proteinExistence type="predicted"/>
<feature type="compositionally biased region" description="Basic and acidic residues" evidence="5">
    <location>
        <begin position="203"/>
        <end position="213"/>
    </location>
</feature>
<evidence type="ECO:0000256" key="2">
    <source>
        <dbReference type="ARBA" id="ARBA00023125"/>
    </source>
</evidence>
<dbReference type="PROSITE" id="PS50977">
    <property type="entry name" value="HTH_TETR_2"/>
    <property type="match status" value="1"/>
</dbReference>
<keyword evidence="1" id="KW-0805">Transcription regulation</keyword>
<feature type="region of interest" description="Disordered" evidence="5">
    <location>
        <begin position="189"/>
        <end position="213"/>
    </location>
</feature>
<keyword evidence="8" id="KW-1185">Reference proteome</keyword>